<keyword evidence="3" id="KW-0378">Hydrolase</keyword>
<dbReference type="RefSeq" id="WP_184370794.1">
    <property type="nucleotide sequence ID" value="NZ_BAAAKM010000037.1"/>
</dbReference>
<dbReference type="InterPro" id="IPR051601">
    <property type="entry name" value="Serine_prot/Carboxylest_S33"/>
</dbReference>
<sequence length="575" mass="61519">MPRARTTIRTASVATATGLALSLTAVLPAAAGPAGEASPGYPVNQAALAPFSDQELVWAPCTEQELAAEGLALECADFEVPLDYAEPDGDRLTIAVSRAAATEPEERLGVLLLNPGGPGVPARVMPRDQAGTPLHEVYDLIGMDPRGTGASSRLDCGAELPDIVSRPTDAEISAHTRATIRYTRACDAAEGHRFPHMTSANTARDMEVLRTAMGEEQINYLGYSYGTYLGAVYGSLFPERLNRSVLDSAVHPDEIWRDLFMGQGPAGTANLERYTAWLTEHDDVFGFGSSHEEIVALFDETSARYREEPLEEPFPGFGPVDGARFDSLVFWYARNQGHWDMSSWVLQVLVTGEPVPEAAALPDGEATAEENQESPAEPDPWEEDPAFAMGTDLFSAIVCEAEWPDRISQYHAQARAYGDDHPYSSGALWAAPQACTFTRNPPTEPAVELGRDGYPEALVIAADLDANTHYAGGPALAERLDSPLLTVVDEGGHRFAFMPDQFTGELGYPCVNEVVAAYLIDGEVPGDKECAGIPRSAEPLTPHAGNAPTALAPEVTDPLEQVFAGPLGSGNRAGP</sequence>
<evidence type="ECO:0000256" key="1">
    <source>
        <dbReference type="ARBA" id="ARBA00010088"/>
    </source>
</evidence>
<feature type="chain" id="PRO_5039172405" evidence="5">
    <location>
        <begin position="32"/>
        <end position="575"/>
    </location>
</feature>
<dbReference type="InterPro" id="IPR029058">
    <property type="entry name" value="AB_hydrolase_fold"/>
</dbReference>
<dbReference type="Proteomes" id="UP000579647">
    <property type="component" value="Unassembled WGS sequence"/>
</dbReference>
<evidence type="ECO:0000259" key="7">
    <source>
        <dbReference type="Pfam" id="PF08386"/>
    </source>
</evidence>
<comment type="similarity">
    <text evidence="1">Belongs to the peptidase S33 family.</text>
</comment>
<proteinExistence type="inferred from homology"/>
<dbReference type="Pfam" id="PF08386">
    <property type="entry name" value="Abhydrolase_4"/>
    <property type="match status" value="1"/>
</dbReference>
<evidence type="ECO:0000256" key="3">
    <source>
        <dbReference type="ARBA" id="ARBA00022801"/>
    </source>
</evidence>
<keyword evidence="9" id="KW-1185">Reference proteome</keyword>
<keyword evidence="2 5" id="KW-0732">Signal</keyword>
<comment type="caution">
    <text evidence="8">The sequence shown here is derived from an EMBL/GenBank/DDBJ whole genome shotgun (WGS) entry which is preliminary data.</text>
</comment>
<dbReference type="PANTHER" id="PTHR43248">
    <property type="entry name" value="2-SUCCINYL-6-HYDROXY-2,4-CYCLOHEXADIENE-1-CARBOXYLATE SYNTHASE"/>
    <property type="match status" value="1"/>
</dbReference>
<name>A0A840WF76_9ACTN</name>
<feature type="signal peptide" evidence="5">
    <location>
        <begin position="1"/>
        <end position="31"/>
    </location>
</feature>
<feature type="region of interest" description="Disordered" evidence="4">
    <location>
        <begin position="362"/>
        <end position="385"/>
    </location>
</feature>
<dbReference type="EMBL" id="JACHDO010000001">
    <property type="protein sequence ID" value="MBB5495630.1"/>
    <property type="molecule type" value="Genomic_DNA"/>
</dbReference>
<evidence type="ECO:0000259" key="6">
    <source>
        <dbReference type="Pfam" id="PF00561"/>
    </source>
</evidence>
<feature type="domain" description="Peptidase S33 tripeptidyl aminopeptidase-like C-terminal" evidence="7">
    <location>
        <begin position="428"/>
        <end position="530"/>
    </location>
</feature>
<evidence type="ECO:0000313" key="8">
    <source>
        <dbReference type="EMBL" id="MBB5495630.1"/>
    </source>
</evidence>
<feature type="domain" description="AB hydrolase-1" evidence="6">
    <location>
        <begin position="110"/>
        <end position="283"/>
    </location>
</feature>
<dbReference type="InterPro" id="IPR013595">
    <property type="entry name" value="Pept_S33_TAP-like_C"/>
</dbReference>
<dbReference type="Gene3D" id="3.40.50.1820">
    <property type="entry name" value="alpha/beta hydrolase"/>
    <property type="match status" value="1"/>
</dbReference>
<protein>
    <submittedName>
        <fullName evidence="8">Pimeloyl-ACP methyl ester carboxylesterase</fullName>
    </submittedName>
</protein>
<evidence type="ECO:0000256" key="5">
    <source>
        <dbReference type="SAM" id="SignalP"/>
    </source>
</evidence>
<evidence type="ECO:0000256" key="4">
    <source>
        <dbReference type="SAM" id="MobiDB-lite"/>
    </source>
</evidence>
<evidence type="ECO:0000313" key="9">
    <source>
        <dbReference type="Proteomes" id="UP000579647"/>
    </source>
</evidence>
<dbReference type="AlphaFoldDB" id="A0A840WF76"/>
<dbReference type="PANTHER" id="PTHR43248:SF29">
    <property type="entry name" value="TRIPEPTIDYL AMINOPEPTIDASE"/>
    <property type="match status" value="1"/>
</dbReference>
<reference evidence="8 9" key="1">
    <citation type="submission" date="2020-08" db="EMBL/GenBank/DDBJ databases">
        <title>Sequencing the genomes of 1000 actinobacteria strains.</title>
        <authorList>
            <person name="Klenk H.-P."/>
        </authorList>
    </citation>
    <scope>NUCLEOTIDE SEQUENCE [LARGE SCALE GENOMIC DNA]</scope>
    <source>
        <strain evidence="8 9">DSM 44598</strain>
    </source>
</reference>
<gene>
    <name evidence="8" type="ORF">HNR07_006767</name>
</gene>
<dbReference type="GO" id="GO:0016787">
    <property type="term" value="F:hydrolase activity"/>
    <property type="evidence" value="ECO:0007669"/>
    <property type="project" value="UniProtKB-KW"/>
</dbReference>
<evidence type="ECO:0000256" key="2">
    <source>
        <dbReference type="ARBA" id="ARBA00022729"/>
    </source>
</evidence>
<feature type="region of interest" description="Disordered" evidence="4">
    <location>
        <begin position="533"/>
        <end position="575"/>
    </location>
</feature>
<accession>A0A840WF76</accession>
<organism evidence="8 9">
    <name type="scientific">Nocardiopsis metallicus</name>
    <dbReference type="NCBI Taxonomy" id="179819"/>
    <lineage>
        <taxon>Bacteria</taxon>
        <taxon>Bacillati</taxon>
        <taxon>Actinomycetota</taxon>
        <taxon>Actinomycetes</taxon>
        <taxon>Streptosporangiales</taxon>
        <taxon>Nocardiopsidaceae</taxon>
        <taxon>Nocardiopsis</taxon>
    </lineage>
</organism>
<dbReference type="Pfam" id="PF00561">
    <property type="entry name" value="Abhydrolase_1"/>
    <property type="match status" value="1"/>
</dbReference>
<dbReference type="InterPro" id="IPR000073">
    <property type="entry name" value="AB_hydrolase_1"/>
</dbReference>
<dbReference type="SUPFAM" id="SSF53474">
    <property type="entry name" value="alpha/beta-Hydrolases"/>
    <property type="match status" value="1"/>
</dbReference>